<evidence type="ECO:0000256" key="1">
    <source>
        <dbReference type="ARBA" id="ARBA00022527"/>
    </source>
</evidence>
<comment type="activity regulation">
    <text evidence="7">Activated by threonine and tyrosine phosphorylation.</text>
</comment>
<evidence type="ECO:0000256" key="6">
    <source>
        <dbReference type="PROSITE-ProRule" id="PRU10141"/>
    </source>
</evidence>
<feature type="domain" description="Protein kinase" evidence="9">
    <location>
        <begin position="227"/>
        <end position="576"/>
    </location>
</feature>
<dbReference type="PROSITE" id="PS00107">
    <property type="entry name" value="PROTEIN_KINASE_ATP"/>
    <property type="match status" value="1"/>
</dbReference>
<dbReference type="InterPro" id="IPR017441">
    <property type="entry name" value="Protein_kinase_ATP_BS"/>
</dbReference>
<evidence type="ECO:0000259" key="9">
    <source>
        <dbReference type="PROSITE" id="PS50011"/>
    </source>
</evidence>
<evidence type="ECO:0000313" key="11">
    <source>
        <dbReference type="Proteomes" id="UP001153069"/>
    </source>
</evidence>
<dbReference type="Gene3D" id="1.10.510.10">
    <property type="entry name" value="Transferase(Phosphotransferase) domain 1"/>
    <property type="match status" value="1"/>
</dbReference>
<feature type="binding site" evidence="6">
    <location>
        <position position="259"/>
    </location>
    <ligand>
        <name>ATP</name>
        <dbReference type="ChEBI" id="CHEBI:30616"/>
    </ligand>
</feature>
<sequence length="636" mass="70325">MEQRKAPGEPPTAAVQGVVRKESELEESGDASAPPAAKRFKPIPLTESLKEETMARGERTPAMVTEPESKLAAAAKVHRDVHGGRPQRSHRQHGGSDLDRKPPASVVGGADTHTTGPMSPASDISSGSSSHHKSDVASHLDSGYVQEVPPAPPSTPASNQNTASLLDPGLATPLPIRDSVLNAFQLERQQMLSEGGITPAPKSDSSVGARPVSLTEDFSEWAVGDRYEMIRILGKGSYGEVAQAVDKYAGHPDAYVAIKRILSPFDQEIDAIRLYREIHILRRLRGHSCIINLLDIVQPPTDDLDDFHDLYLVFEYVDTDLYKLIMSPQYLTTEHIQTFLYQMLTGLKYIHSFSVIHRDLKPANILLNEDCSLKVCDFGLARIVNCTQAEDDNSIDSNADSQDPHRNPLSLGVPPPKRGLTRQLTKHVVTRWYRAPELILIQPYTSAVDIWSLGCILAELLSMQEGSVAGYQDRKPLFPGGTCYPLSGDLDKIKNEERLDQLSVIFGVIGTPSQEDIASIGNAHEYIMSMEKTKGRPLEKIYSAADPLAIDLLKKMLQFNPKSRCTAQEALEHDFFKGVRRKDMEPAASEPLIGPAFLENNQIDLLTLKRKTFEEVRWYRDAVVSAERKAVDSDQE</sequence>
<keyword evidence="7" id="KW-0460">Magnesium</keyword>
<keyword evidence="5 6" id="KW-0067">ATP-binding</keyword>
<dbReference type="CDD" id="cd07834">
    <property type="entry name" value="STKc_MAPK"/>
    <property type="match status" value="1"/>
</dbReference>
<dbReference type="Proteomes" id="UP001153069">
    <property type="component" value="Unassembled WGS sequence"/>
</dbReference>
<dbReference type="InterPro" id="IPR008271">
    <property type="entry name" value="Ser/Thr_kinase_AS"/>
</dbReference>
<evidence type="ECO:0000256" key="8">
    <source>
        <dbReference type="SAM" id="MobiDB-lite"/>
    </source>
</evidence>
<gene>
    <name evidence="10" type="ORF">SEMRO_828_G207950.1</name>
</gene>
<comment type="cofactor">
    <cofactor evidence="7">
        <name>Mg(2+)</name>
        <dbReference type="ChEBI" id="CHEBI:18420"/>
    </cofactor>
</comment>
<keyword evidence="11" id="KW-1185">Reference proteome</keyword>
<accession>A0A9N8HNK4</accession>
<dbReference type="SMART" id="SM00220">
    <property type="entry name" value="S_TKc"/>
    <property type="match status" value="1"/>
</dbReference>
<comment type="catalytic activity">
    <reaction evidence="7">
        <text>L-threonyl-[protein] + ATP = O-phospho-L-threonyl-[protein] + ADP + H(+)</text>
        <dbReference type="Rhea" id="RHEA:46608"/>
        <dbReference type="Rhea" id="RHEA-COMP:11060"/>
        <dbReference type="Rhea" id="RHEA-COMP:11605"/>
        <dbReference type="ChEBI" id="CHEBI:15378"/>
        <dbReference type="ChEBI" id="CHEBI:30013"/>
        <dbReference type="ChEBI" id="CHEBI:30616"/>
        <dbReference type="ChEBI" id="CHEBI:61977"/>
        <dbReference type="ChEBI" id="CHEBI:456216"/>
        <dbReference type="EC" id="2.7.11.24"/>
    </reaction>
</comment>
<keyword evidence="4 7" id="KW-0418">Kinase</keyword>
<dbReference type="GO" id="GO:0004707">
    <property type="term" value="F:MAP kinase activity"/>
    <property type="evidence" value="ECO:0007669"/>
    <property type="project" value="UniProtKB-EC"/>
</dbReference>
<comment type="similarity">
    <text evidence="7">Belongs to the protein kinase superfamily. Ser/Thr protein kinase family. MAP kinase subfamily.</text>
</comment>
<dbReference type="SUPFAM" id="SSF56112">
    <property type="entry name" value="Protein kinase-like (PK-like)"/>
    <property type="match status" value="1"/>
</dbReference>
<dbReference type="EMBL" id="CAICTM010000827">
    <property type="protein sequence ID" value="CAB9517063.1"/>
    <property type="molecule type" value="Genomic_DNA"/>
</dbReference>
<dbReference type="PANTHER" id="PTHR24055">
    <property type="entry name" value="MITOGEN-ACTIVATED PROTEIN KINASE"/>
    <property type="match status" value="1"/>
</dbReference>
<dbReference type="FunFam" id="1.10.510.10:FF:000624">
    <property type="entry name" value="Mitogen-activated protein kinase"/>
    <property type="match status" value="2"/>
</dbReference>
<evidence type="ECO:0000256" key="4">
    <source>
        <dbReference type="ARBA" id="ARBA00022777"/>
    </source>
</evidence>
<evidence type="ECO:0000256" key="5">
    <source>
        <dbReference type="ARBA" id="ARBA00022840"/>
    </source>
</evidence>
<keyword evidence="1 7" id="KW-0723">Serine/threonine-protein kinase</keyword>
<reference evidence="10" key="1">
    <citation type="submission" date="2020-06" db="EMBL/GenBank/DDBJ databases">
        <authorList>
            <consortium name="Plant Systems Biology data submission"/>
        </authorList>
    </citation>
    <scope>NUCLEOTIDE SEQUENCE</scope>
    <source>
        <strain evidence="10">D6</strain>
    </source>
</reference>
<comment type="caution">
    <text evidence="10">The sequence shown here is derived from an EMBL/GenBank/DDBJ whole genome shotgun (WGS) entry which is preliminary data.</text>
</comment>
<dbReference type="AlphaFoldDB" id="A0A9N8HNK4"/>
<dbReference type="InterPro" id="IPR000719">
    <property type="entry name" value="Prot_kinase_dom"/>
</dbReference>
<dbReference type="GO" id="GO:0005524">
    <property type="term" value="F:ATP binding"/>
    <property type="evidence" value="ECO:0007669"/>
    <property type="project" value="UniProtKB-UniRule"/>
</dbReference>
<dbReference type="InterPro" id="IPR003527">
    <property type="entry name" value="MAP_kinase_CS"/>
</dbReference>
<protein>
    <recommendedName>
        <fullName evidence="7">Mitogen-activated protein kinase</fullName>
        <ecNumber evidence="7">2.7.11.24</ecNumber>
    </recommendedName>
</protein>
<evidence type="ECO:0000256" key="2">
    <source>
        <dbReference type="ARBA" id="ARBA00022679"/>
    </source>
</evidence>
<dbReference type="Pfam" id="PF00069">
    <property type="entry name" value="Pkinase"/>
    <property type="match status" value="1"/>
</dbReference>
<keyword evidence="3 6" id="KW-0547">Nucleotide-binding</keyword>
<feature type="compositionally biased region" description="Basic and acidic residues" evidence="8">
    <location>
        <begin position="48"/>
        <end position="59"/>
    </location>
</feature>
<dbReference type="EC" id="2.7.11.24" evidence="7"/>
<evidence type="ECO:0000256" key="7">
    <source>
        <dbReference type="RuleBase" id="RU361165"/>
    </source>
</evidence>
<proteinExistence type="inferred from homology"/>
<dbReference type="InterPro" id="IPR011009">
    <property type="entry name" value="Kinase-like_dom_sf"/>
</dbReference>
<dbReference type="OrthoDB" id="192887at2759"/>
<name>A0A9N8HNK4_9STRA</name>
<feature type="region of interest" description="Disordered" evidence="8">
    <location>
        <begin position="393"/>
        <end position="414"/>
    </location>
</feature>
<dbReference type="InterPro" id="IPR050117">
    <property type="entry name" value="MAPK"/>
</dbReference>
<organism evidence="10 11">
    <name type="scientific">Seminavis robusta</name>
    <dbReference type="NCBI Taxonomy" id="568900"/>
    <lineage>
        <taxon>Eukaryota</taxon>
        <taxon>Sar</taxon>
        <taxon>Stramenopiles</taxon>
        <taxon>Ochrophyta</taxon>
        <taxon>Bacillariophyta</taxon>
        <taxon>Bacillariophyceae</taxon>
        <taxon>Bacillariophycidae</taxon>
        <taxon>Naviculales</taxon>
        <taxon>Naviculaceae</taxon>
        <taxon>Seminavis</taxon>
    </lineage>
</organism>
<evidence type="ECO:0000256" key="3">
    <source>
        <dbReference type="ARBA" id="ARBA00022741"/>
    </source>
</evidence>
<feature type="region of interest" description="Disordered" evidence="8">
    <location>
        <begin position="1"/>
        <end position="170"/>
    </location>
</feature>
<dbReference type="PROSITE" id="PS01351">
    <property type="entry name" value="MAPK"/>
    <property type="match status" value="1"/>
</dbReference>
<dbReference type="PROSITE" id="PS00108">
    <property type="entry name" value="PROTEIN_KINASE_ST"/>
    <property type="match status" value="1"/>
</dbReference>
<dbReference type="Gene3D" id="3.30.200.20">
    <property type="entry name" value="Phosphorylase Kinase, domain 1"/>
    <property type="match status" value="1"/>
</dbReference>
<feature type="compositionally biased region" description="Low complexity" evidence="8">
    <location>
        <begin position="119"/>
        <end position="129"/>
    </location>
</feature>
<evidence type="ECO:0000313" key="10">
    <source>
        <dbReference type="EMBL" id="CAB9517063.1"/>
    </source>
</evidence>
<dbReference type="PROSITE" id="PS50011">
    <property type="entry name" value="PROTEIN_KINASE_DOM"/>
    <property type="match status" value="1"/>
</dbReference>
<keyword evidence="2 7" id="KW-0808">Transferase</keyword>